<evidence type="ECO:0000256" key="1">
    <source>
        <dbReference type="ARBA" id="ARBA00004443"/>
    </source>
</evidence>
<accession>A0AAW0ETI7</accession>
<evidence type="ECO:0000256" key="9">
    <source>
        <dbReference type="SAM" id="MobiDB-lite"/>
    </source>
</evidence>
<reference evidence="10 11" key="1">
    <citation type="journal article" date="2021" name="MBio">
        <title>A New Model Trypanosomatid, Novymonas esmeraldas: Genomic Perception of Its 'Candidatus Pandoraea novymonadis' Endosymbiont.</title>
        <authorList>
            <person name="Zakharova A."/>
            <person name="Saura A."/>
            <person name="Butenko A."/>
            <person name="Podesvova L."/>
            <person name="Warmusova S."/>
            <person name="Kostygov A.Y."/>
            <person name="Nenarokova A."/>
            <person name="Lukes J."/>
            <person name="Opperdoes F.R."/>
            <person name="Yurchenko V."/>
        </authorList>
    </citation>
    <scope>NUCLEOTIDE SEQUENCE [LARGE SCALE GENOMIC DNA]</scope>
    <source>
        <strain evidence="10 11">E262AT.01</strain>
    </source>
</reference>
<feature type="region of interest" description="Disordered" evidence="9">
    <location>
        <begin position="20"/>
        <end position="47"/>
    </location>
</feature>
<dbReference type="CDD" id="cd20266">
    <property type="entry name" value="Complex1_LYR_NDUFA6_LYRM6"/>
    <property type="match status" value="1"/>
</dbReference>
<dbReference type="InterPro" id="IPR045299">
    <property type="entry name" value="Complex1_LYR_NDUFA6_LYRM6"/>
</dbReference>
<proteinExistence type="inferred from homology"/>
<evidence type="ECO:0000256" key="2">
    <source>
        <dbReference type="ARBA" id="ARBA00009508"/>
    </source>
</evidence>
<comment type="similarity">
    <text evidence="2">Belongs to the complex I LYR family.</text>
</comment>
<keyword evidence="5" id="KW-0999">Mitochondrion inner membrane</keyword>
<evidence type="ECO:0000256" key="7">
    <source>
        <dbReference type="ARBA" id="ARBA00023128"/>
    </source>
</evidence>
<name>A0AAW0ETI7_9TRYP</name>
<evidence type="ECO:0000256" key="3">
    <source>
        <dbReference type="ARBA" id="ARBA00022448"/>
    </source>
</evidence>
<dbReference type="Proteomes" id="UP001430356">
    <property type="component" value="Unassembled WGS sequence"/>
</dbReference>
<evidence type="ECO:0000313" key="10">
    <source>
        <dbReference type="EMBL" id="KAK7196466.1"/>
    </source>
</evidence>
<dbReference type="PANTHER" id="PTHR12964:SF0">
    <property type="entry name" value="NADH DEHYDROGENASE [UBIQUINONE] 1 ALPHA SUBCOMPLEX SUBUNIT 6"/>
    <property type="match status" value="1"/>
</dbReference>
<dbReference type="InterPro" id="IPR016488">
    <property type="entry name" value="NADH_Ub_cplx-1_asu_su-6"/>
</dbReference>
<keyword evidence="8" id="KW-0472">Membrane</keyword>
<comment type="caution">
    <text evidence="10">The sequence shown here is derived from an EMBL/GenBank/DDBJ whole genome shotgun (WGS) entry which is preliminary data.</text>
</comment>
<keyword evidence="4" id="KW-0679">Respiratory chain</keyword>
<comment type="subcellular location">
    <subcellularLocation>
        <location evidence="1">Mitochondrion inner membrane</location>
        <topology evidence="1">Peripheral membrane protein</topology>
        <orientation evidence="1">Matrix side</orientation>
    </subcellularLocation>
</comment>
<keyword evidence="6" id="KW-0249">Electron transport</keyword>
<dbReference type="GO" id="GO:0045271">
    <property type="term" value="C:respiratory chain complex I"/>
    <property type="evidence" value="ECO:0007669"/>
    <property type="project" value="InterPro"/>
</dbReference>
<evidence type="ECO:0000256" key="4">
    <source>
        <dbReference type="ARBA" id="ARBA00022660"/>
    </source>
</evidence>
<dbReference type="AlphaFoldDB" id="A0AAW0ETI7"/>
<gene>
    <name evidence="10" type="ORF">NESM_000584100</name>
</gene>
<dbReference type="EMBL" id="JAECZO010000077">
    <property type="protein sequence ID" value="KAK7196466.1"/>
    <property type="molecule type" value="Genomic_DNA"/>
</dbReference>
<keyword evidence="11" id="KW-1185">Reference proteome</keyword>
<protein>
    <submittedName>
        <fullName evidence="10">Complex 1 protein (LYR family)/Complex1 LYR-like</fullName>
    </submittedName>
</protein>
<evidence type="ECO:0000256" key="6">
    <source>
        <dbReference type="ARBA" id="ARBA00022982"/>
    </source>
</evidence>
<dbReference type="GO" id="GO:0006979">
    <property type="term" value="P:response to oxidative stress"/>
    <property type="evidence" value="ECO:0007669"/>
    <property type="project" value="TreeGrafter"/>
</dbReference>
<organism evidence="10 11">
    <name type="scientific">Novymonas esmeraldas</name>
    <dbReference type="NCBI Taxonomy" id="1808958"/>
    <lineage>
        <taxon>Eukaryota</taxon>
        <taxon>Discoba</taxon>
        <taxon>Euglenozoa</taxon>
        <taxon>Kinetoplastea</taxon>
        <taxon>Metakinetoplastina</taxon>
        <taxon>Trypanosomatida</taxon>
        <taxon>Trypanosomatidae</taxon>
        <taxon>Novymonas</taxon>
    </lineage>
</organism>
<dbReference type="PANTHER" id="PTHR12964">
    <property type="entry name" value="NADH-UBIQUINONE OXIDOREDUCTASE B14 SUBUNIT"/>
    <property type="match status" value="1"/>
</dbReference>
<sequence length="694" mass="81353">MLRRFCSPLAVAATGLRFNASNGGTFDGGDEPIPNSTGKDNAPGLYSKKTPDAYFEERFPDRSGDVKSLRPQTYDVPPGRSDNIKSPEFNTSLGKFEQAPYFTGGPPAMRYHGYKRESANKEGVDYRDVLPKVPMEDHHPNMDFLSVTGRREGSTFLLANAGVNWELKASAMSLYRTILKALPMIKHYYWLLIPLPQMKDKIRFRFLQNQHTKDPDAIRHLLHNGWMEFQESIMFRRPRATIEKYFEYESMDTLIEQYTREEGLMNHEREFWNGEEQRREGPHNGHWSWLGEQCEQEFSKIAGRIPMSWTTSKGYFEKGQADGTNYWEKNLDYEGWYIKNVDPDRQNARREMQGWVESGYNQPKHYASKNRRGYRRMVKDIETLMETSMEDLYTHNREQLFQYLIRETSPESNRINAERTLAYQDDDFYSTRFDEYEKYVKQAMREMPNPRLWKTDAFYFRLRYLIAPLEYNWAKVPVGTAQERLFNEWISDNCNYAVYTSDAFAQIKADKMRNPMARTWADFYTDFDPDVPDTRLLPWYHKDFDYDRRHKWDERCMRMKRWVQGGTIDGKHAFFDSIIAEWEQYVNRPERFRAPDNAERRYAAPRMVQLYRALNRVMDVALANQMRQALEKGGDFSKLSAEEVQKRIAAADFTKFRFDVPVVIYPDGLVQPQLGLDGGSSSGTAATATATADA</sequence>
<evidence type="ECO:0000256" key="8">
    <source>
        <dbReference type="ARBA" id="ARBA00023136"/>
    </source>
</evidence>
<evidence type="ECO:0000256" key="5">
    <source>
        <dbReference type="ARBA" id="ARBA00022792"/>
    </source>
</evidence>
<keyword evidence="3" id="KW-0813">Transport</keyword>
<evidence type="ECO:0000313" key="11">
    <source>
        <dbReference type="Proteomes" id="UP001430356"/>
    </source>
</evidence>
<feature type="region of interest" description="Disordered" evidence="9">
    <location>
        <begin position="62"/>
        <end position="89"/>
    </location>
</feature>
<dbReference type="GO" id="GO:0005743">
    <property type="term" value="C:mitochondrial inner membrane"/>
    <property type="evidence" value="ECO:0007669"/>
    <property type="project" value="UniProtKB-SubCell"/>
</dbReference>
<keyword evidence="7" id="KW-0496">Mitochondrion</keyword>